<reference evidence="1 2" key="1">
    <citation type="submission" date="2020-08" db="EMBL/GenBank/DDBJ databases">
        <title>Functional genomics of gut bacteria from endangered species of beetles.</title>
        <authorList>
            <person name="Carlos-Shanley C."/>
        </authorList>
    </citation>
    <scope>NUCLEOTIDE SEQUENCE [LARGE SCALE GENOMIC DNA]</scope>
    <source>
        <strain evidence="1 2">S00136</strain>
    </source>
</reference>
<dbReference type="RefSeq" id="WP_184164668.1">
    <property type="nucleotide sequence ID" value="NZ_JACHLC010000003.1"/>
</dbReference>
<dbReference type="EMBL" id="JACHLC010000003">
    <property type="protein sequence ID" value="MBB6371716.1"/>
    <property type="molecule type" value="Genomic_DNA"/>
</dbReference>
<dbReference type="AlphaFoldDB" id="A0A841N3J6"/>
<protein>
    <submittedName>
        <fullName evidence="1">Uncharacterized protein</fullName>
    </submittedName>
</protein>
<dbReference type="Proteomes" id="UP000589738">
    <property type="component" value="Unassembled WGS sequence"/>
</dbReference>
<keyword evidence="2" id="KW-1185">Reference proteome</keyword>
<name>A0A841N3J6_9FLAO</name>
<comment type="caution">
    <text evidence="1">The sequence shown here is derived from an EMBL/GenBank/DDBJ whole genome shotgun (WGS) entry which is preliminary data.</text>
</comment>
<organism evidence="1 2">
    <name type="scientific">Chryseobacterium shigense</name>
    <dbReference type="NCBI Taxonomy" id="297244"/>
    <lineage>
        <taxon>Bacteria</taxon>
        <taxon>Pseudomonadati</taxon>
        <taxon>Bacteroidota</taxon>
        <taxon>Flavobacteriia</taxon>
        <taxon>Flavobacteriales</taxon>
        <taxon>Weeksellaceae</taxon>
        <taxon>Chryseobacterium group</taxon>
        <taxon>Chryseobacterium</taxon>
    </lineage>
</organism>
<sequence length="95" mass="11355">MDDLSDDFMKFHDEIICENAQLKAKIEALENLVKSSIFLLFDTSNYNQLMKEYVLKQASDFDSISRRKQVYDSRFSTDIKREYQFNLNQLLEELK</sequence>
<proteinExistence type="predicted"/>
<evidence type="ECO:0000313" key="2">
    <source>
        <dbReference type="Proteomes" id="UP000589738"/>
    </source>
</evidence>
<evidence type="ECO:0000313" key="1">
    <source>
        <dbReference type="EMBL" id="MBB6371716.1"/>
    </source>
</evidence>
<gene>
    <name evidence="1" type="ORF">HNP36_002801</name>
</gene>
<accession>A0A841N3J6</accession>